<evidence type="ECO:0000256" key="3">
    <source>
        <dbReference type="ARBA" id="ARBA00012415"/>
    </source>
</evidence>
<comment type="subunit">
    <text evidence="2">Homooctamer.</text>
</comment>
<dbReference type="Pfam" id="PF01704">
    <property type="entry name" value="UDPGP"/>
    <property type="match status" value="1"/>
</dbReference>
<name>A0A8X6P053_NEPPI</name>
<dbReference type="AlphaFoldDB" id="A0A8X6P053"/>
<dbReference type="EC" id="2.7.7.9" evidence="3"/>
<gene>
    <name evidence="9" type="primary">UGP2</name>
    <name evidence="9" type="ORF">NPIL_252541</name>
</gene>
<comment type="similarity">
    <text evidence="1">Belongs to the UDPGP type 1 family.</text>
</comment>
<evidence type="ECO:0000313" key="10">
    <source>
        <dbReference type="Proteomes" id="UP000887013"/>
    </source>
</evidence>
<evidence type="ECO:0000256" key="2">
    <source>
        <dbReference type="ARBA" id="ARBA00011823"/>
    </source>
</evidence>
<evidence type="ECO:0000313" key="9">
    <source>
        <dbReference type="EMBL" id="GFT43734.1"/>
    </source>
</evidence>
<comment type="function">
    <text evidence="7">UTP--glucose-1-phosphate uridylyltransferase catalyzing the conversion of glucose-1-phosphate into UDP-glucose, a crucial precursor for the production of glycogen.</text>
</comment>
<keyword evidence="10" id="KW-1185">Reference proteome</keyword>
<dbReference type="InterPro" id="IPR029044">
    <property type="entry name" value="Nucleotide-diphossugar_trans"/>
</dbReference>
<accession>A0A8X6P053</accession>
<dbReference type="InterPro" id="IPR016267">
    <property type="entry name" value="UDPGP_trans"/>
</dbReference>
<dbReference type="PANTHER" id="PTHR43511">
    <property type="match status" value="1"/>
</dbReference>
<evidence type="ECO:0000256" key="6">
    <source>
        <dbReference type="ARBA" id="ARBA00022695"/>
    </source>
</evidence>
<comment type="caution">
    <text evidence="9">The sequence shown here is derived from an EMBL/GenBank/DDBJ whole genome shotgun (WGS) entry which is preliminary data.</text>
</comment>
<dbReference type="Proteomes" id="UP000887013">
    <property type="component" value="Unassembled WGS sequence"/>
</dbReference>
<comment type="catalytic activity">
    <reaction evidence="8">
        <text>alpha-D-glucose 1-phosphate + UTP + H(+) = UDP-alpha-D-glucose + diphosphate</text>
        <dbReference type="Rhea" id="RHEA:19889"/>
        <dbReference type="ChEBI" id="CHEBI:15378"/>
        <dbReference type="ChEBI" id="CHEBI:33019"/>
        <dbReference type="ChEBI" id="CHEBI:46398"/>
        <dbReference type="ChEBI" id="CHEBI:58601"/>
        <dbReference type="ChEBI" id="CHEBI:58885"/>
        <dbReference type="EC" id="2.7.7.9"/>
    </reaction>
    <physiologicalReaction direction="left-to-right" evidence="8">
        <dbReference type="Rhea" id="RHEA:19890"/>
    </physiologicalReaction>
</comment>
<evidence type="ECO:0000256" key="5">
    <source>
        <dbReference type="ARBA" id="ARBA00022679"/>
    </source>
</evidence>
<reference evidence="9" key="1">
    <citation type="submission" date="2020-08" db="EMBL/GenBank/DDBJ databases">
        <title>Multicomponent nature underlies the extraordinary mechanical properties of spider dragline silk.</title>
        <authorList>
            <person name="Kono N."/>
            <person name="Nakamura H."/>
            <person name="Mori M."/>
            <person name="Yoshida Y."/>
            <person name="Ohtoshi R."/>
            <person name="Malay A.D."/>
            <person name="Moran D.A.P."/>
            <person name="Tomita M."/>
            <person name="Numata K."/>
            <person name="Arakawa K."/>
        </authorList>
    </citation>
    <scope>NUCLEOTIDE SEQUENCE</scope>
</reference>
<evidence type="ECO:0000256" key="7">
    <source>
        <dbReference type="ARBA" id="ARBA00023579"/>
    </source>
</evidence>
<dbReference type="FunFam" id="2.160.10.10:FF:000001">
    <property type="entry name" value="UTP--glucose-1-phosphate uridylyltransferase"/>
    <property type="match status" value="1"/>
</dbReference>
<evidence type="ECO:0000256" key="4">
    <source>
        <dbReference type="ARBA" id="ARBA00019048"/>
    </source>
</evidence>
<protein>
    <recommendedName>
        <fullName evidence="4">UTP--glucose-1-phosphate uridylyltransferase</fullName>
        <ecNumber evidence="3">2.7.7.9</ecNumber>
    </recommendedName>
</protein>
<dbReference type="OrthoDB" id="932129at2759"/>
<dbReference type="Gene3D" id="2.160.10.10">
    <property type="entry name" value="Hexapeptide repeat proteins"/>
    <property type="match status" value="1"/>
</dbReference>
<dbReference type="SUPFAM" id="SSF51161">
    <property type="entry name" value="Trimeric LpxA-like enzymes"/>
    <property type="match status" value="1"/>
</dbReference>
<dbReference type="GO" id="GO:0006011">
    <property type="term" value="P:UDP-alpha-D-glucose metabolic process"/>
    <property type="evidence" value="ECO:0007669"/>
    <property type="project" value="InterPro"/>
</dbReference>
<dbReference type="InterPro" id="IPR011004">
    <property type="entry name" value="Trimer_LpxA-like_sf"/>
</dbReference>
<dbReference type="GO" id="GO:0003983">
    <property type="term" value="F:UTP:glucose-1-phosphate uridylyltransferase activity"/>
    <property type="evidence" value="ECO:0007669"/>
    <property type="project" value="UniProtKB-EC"/>
</dbReference>
<dbReference type="EMBL" id="BMAW01110562">
    <property type="protein sequence ID" value="GFT43734.1"/>
    <property type="molecule type" value="Genomic_DNA"/>
</dbReference>
<evidence type="ECO:0000256" key="8">
    <source>
        <dbReference type="ARBA" id="ARBA00047432"/>
    </source>
</evidence>
<evidence type="ECO:0000256" key="1">
    <source>
        <dbReference type="ARBA" id="ARBA00010401"/>
    </source>
</evidence>
<keyword evidence="6 9" id="KW-0548">Nucleotidyltransferase</keyword>
<organism evidence="9 10">
    <name type="scientific">Nephila pilipes</name>
    <name type="common">Giant wood spider</name>
    <name type="synonym">Nephila maculata</name>
    <dbReference type="NCBI Taxonomy" id="299642"/>
    <lineage>
        <taxon>Eukaryota</taxon>
        <taxon>Metazoa</taxon>
        <taxon>Ecdysozoa</taxon>
        <taxon>Arthropoda</taxon>
        <taxon>Chelicerata</taxon>
        <taxon>Arachnida</taxon>
        <taxon>Araneae</taxon>
        <taxon>Araneomorphae</taxon>
        <taxon>Entelegynae</taxon>
        <taxon>Araneoidea</taxon>
        <taxon>Nephilidae</taxon>
        <taxon>Nephila</taxon>
    </lineage>
</organism>
<keyword evidence="5" id="KW-0808">Transferase</keyword>
<dbReference type="Gene3D" id="3.90.550.10">
    <property type="entry name" value="Spore Coat Polysaccharide Biosynthesis Protein SpsA, Chain A"/>
    <property type="match status" value="1"/>
</dbReference>
<dbReference type="InterPro" id="IPR002618">
    <property type="entry name" value="UDPGP_fam"/>
</dbReference>
<proteinExistence type="inferred from homology"/>
<sequence>MTCHLEVKSKYGHQKKISDTTEFKELTKKDAEIQLSHELEKLLLTTANEKERYEIEFAGYKKLFQQFLLGTGPSVQWDKIEPLPSDAIKKSWLNHPGSIKISLNKLVVVKLNGGLRSSVIVPRSRFLPVKKTSDLLLVKSNLYSMQNGYLVMSPLRAFPTVPLVKLGDNHFSKVQEFLRRFASIPDMLELDHLTVSGDVTFGRNVSLKGTVIIIANHGDRIDIPPGSILENKIVSGNLRILDH</sequence>